<protein>
    <recommendedName>
        <fullName evidence="4">3CxxC-type domain-containing protein</fullName>
    </recommendedName>
</protein>
<keyword evidence="2" id="KW-0863">Zinc-finger</keyword>
<evidence type="ECO:0000256" key="3">
    <source>
        <dbReference type="ARBA" id="ARBA00022833"/>
    </source>
</evidence>
<comment type="caution">
    <text evidence="5">The sequence shown here is derived from an EMBL/GenBank/DDBJ whole genome shotgun (WGS) entry which is preliminary data.</text>
</comment>
<reference evidence="5" key="1">
    <citation type="journal article" date="2020" name="Fungal Divers.">
        <title>Resolving the Mortierellaceae phylogeny through synthesis of multi-gene phylogenetics and phylogenomics.</title>
        <authorList>
            <person name="Vandepol N."/>
            <person name="Liber J."/>
            <person name="Desiro A."/>
            <person name="Na H."/>
            <person name="Kennedy M."/>
            <person name="Barry K."/>
            <person name="Grigoriev I.V."/>
            <person name="Miller A.N."/>
            <person name="O'Donnell K."/>
            <person name="Stajich J.E."/>
            <person name="Bonito G."/>
        </authorList>
    </citation>
    <scope>NUCLEOTIDE SEQUENCE</scope>
    <source>
        <strain evidence="5">CK1249</strain>
    </source>
</reference>
<dbReference type="OrthoDB" id="8121437at2759"/>
<dbReference type="AlphaFoldDB" id="A0A9P6IYK8"/>
<dbReference type="Proteomes" id="UP000738359">
    <property type="component" value="Unassembled WGS sequence"/>
</dbReference>
<evidence type="ECO:0000313" key="5">
    <source>
        <dbReference type="EMBL" id="KAF9953976.1"/>
    </source>
</evidence>
<keyword evidence="1" id="KW-0479">Metal-binding</keyword>
<gene>
    <name evidence="5" type="ORF">BGZ70_000051</name>
</gene>
<dbReference type="EMBL" id="JAAAHY010001000">
    <property type="protein sequence ID" value="KAF9953976.1"/>
    <property type="molecule type" value="Genomic_DNA"/>
</dbReference>
<evidence type="ECO:0000313" key="6">
    <source>
        <dbReference type="Proteomes" id="UP000738359"/>
    </source>
</evidence>
<name>A0A9P6IYK8_MORAP</name>
<proteinExistence type="predicted"/>
<evidence type="ECO:0000256" key="1">
    <source>
        <dbReference type="ARBA" id="ARBA00022723"/>
    </source>
</evidence>
<feature type="domain" description="3CxxC-type" evidence="4">
    <location>
        <begin position="48"/>
        <end position="146"/>
    </location>
</feature>
<accession>A0A9P6IYK8</accession>
<keyword evidence="6" id="KW-1185">Reference proteome</keyword>
<evidence type="ECO:0000256" key="2">
    <source>
        <dbReference type="ARBA" id="ARBA00022771"/>
    </source>
</evidence>
<dbReference type="InterPro" id="IPR027377">
    <property type="entry name" value="ZAR1/RTP1-5-like_Znf-3CxxC"/>
</dbReference>
<dbReference type="Pfam" id="PF13695">
    <property type="entry name" value="Zn_ribbon_3CxxC"/>
    <property type="match status" value="1"/>
</dbReference>
<evidence type="ECO:0000259" key="4">
    <source>
        <dbReference type="SMART" id="SM01328"/>
    </source>
</evidence>
<dbReference type="GO" id="GO:0008270">
    <property type="term" value="F:zinc ion binding"/>
    <property type="evidence" value="ECO:0007669"/>
    <property type="project" value="UniProtKB-KW"/>
</dbReference>
<keyword evidence="3" id="KW-0862">Zinc</keyword>
<organism evidence="5 6">
    <name type="scientific">Mortierella alpina</name>
    <name type="common">Oleaginous fungus</name>
    <name type="synonym">Mortierella renispora</name>
    <dbReference type="NCBI Taxonomy" id="64518"/>
    <lineage>
        <taxon>Eukaryota</taxon>
        <taxon>Fungi</taxon>
        <taxon>Fungi incertae sedis</taxon>
        <taxon>Mucoromycota</taxon>
        <taxon>Mortierellomycotina</taxon>
        <taxon>Mortierellomycetes</taxon>
        <taxon>Mortierellales</taxon>
        <taxon>Mortierellaceae</taxon>
        <taxon>Mortierella</taxon>
    </lineage>
</organism>
<dbReference type="SMART" id="SM01328">
    <property type="entry name" value="zf-3CxxC"/>
    <property type="match status" value="1"/>
</dbReference>
<sequence length="165" mass="19414">MPREVIDGRYLHEHIEGFLNQATEDAYAFMVDYNGRLTNSTARTGERSMFGDFRCTLCSHRWKSGMVCTQLWYSKAADTYRTQIHAQKCRRCNHYVEPDMDVDNYVQKVTKAISLWKGLRLREDPDEDQKQTPPHDTERCHGCLVGICRRKDGLPAHSIQYRRRR</sequence>